<gene>
    <name evidence="2" type="ORF">TRAPUB_5512</name>
</gene>
<dbReference type="OrthoDB" id="3268787at2759"/>
<dbReference type="Proteomes" id="UP000184267">
    <property type="component" value="Unassembled WGS sequence"/>
</dbReference>
<comment type="caution">
    <text evidence="2">The sequence shown here is derived from an EMBL/GenBank/DDBJ whole genome shotgun (WGS) entry which is preliminary data.</text>
</comment>
<dbReference type="AlphaFoldDB" id="A0A1M2V8J2"/>
<organism evidence="2 3">
    <name type="scientific">Trametes pubescens</name>
    <name type="common">White-rot fungus</name>
    <dbReference type="NCBI Taxonomy" id="154538"/>
    <lineage>
        <taxon>Eukaryota</taxon>
        <taxon>Fungi</taxon>
        <taxon>Dikarya</taxon>
        <taxon>Basidiomycota</taxon>
        <taxon>Agaricomycotina</taxon>
        <taxon>Agaricomycetes</taxon>
        <taxon>Polyporales</taxon>
        <taxon>Polyporaceae</taxon>
        <taxon>Trametes</taxon>
    </lineage>
</organism>
<reference evidence="2 3" key="1">
    <citation type="submission" date="2016-10" db="EMBL/GenBank/DDBJ databases">
        <title>Genome sequence of the basidiomycete white-rot fungus Trametes pubescens.</title>
        <authorList>
            <person name="Makela M.R."/>
            <person name="Granchi Z."/>
            <person name="Peng M."/>
            <person name="De Vries R.P."/>
            <person name="Grigoriev I."/>
            <person name="Riley R."/>
            <person name="Hilden K."/>
        </authorList>
    </citation>
    <scope>NUCLEOTIDE SEQUENCE [LARGE SCALE GENOMIC DNA]</scope>
    <source>
        <strain evidence="2 3">FBCC735</strain>
    </source>
</reference>
<evidence type="ECO:0000259" key="1">
    <source>
        <dbReference type="PROSITE" id="PS50097"/>
    </source>
</evidence>
<proteinExistence type="predicted"/>
<protein>
    <recommendedName>
        <fullName evidence="1">BTB domain-containing protein</fullName>
    </recommendedName>
</protein>
<keyword evidence="3" id="KW-1185">Reference proteome</keyword>
<evidence type="ECO:0000313" key="3">
    <source>
        <dbReference type="Proteomes" id="UP000184267"/>
    </source>
</evidence>
<dbReference type="InterPro" id="IPR000210">
    <property type="entry name" value="BTB/POZ_dom"/>
</dbReference>
<dbReference type="PROSITE" id="PS50097">
    <property type="entry name" value="BTB"/>
    <property type="match status" value="1"/>
</dbReference>
<name>A0A1M2V8J2_TRAPU</name>
<sequence length="75" mass="8234">MENVDPAAAQARLDNIIQEKHPELYFAIGDVVLQAKLSSDAGLQKFQMYCVHKAILSFHSVIFANLFADASAVLV</sequence>
<evidence type="ECO:0000313" key="2">
    <source>
        <dbReference type="EMBL" id="OJT03823.1"/>
    </source>
</evidence>
<dbReference type="EMBL" id="MNAD01001596">
    <property type="protein sequence ID" value="OJT03823.1"/>
    <property type="molecule type" value="Genomic_DNA"/>
</dbReference>
<accession>A0A1M2V8J2</accession>
<feature type="domain" description="BTB" evidence="1">
    <location>
        <begin position="29"/>
        <end position="75"/>
    </location>
</feature>